<evidence type="ECO:0000256" key="2">
    <source>
        <dbReference type="ARBA" id="ARBA00022729"/>
    </source>
</evidence>
<dbReference type="EC" id="3.2.1.22" evidence="5"/>
<dbReference type="Pfam" id="PF16499">
    <property type="entry name" value="Melibiase_2"/>
    <property type="match status" value="1"/>
</dbReference>
<dbReference type="InterPro" id="IPR041233">
    <property type="entry name" value="Melibiase_C"/>
</dbReference>
<evidence type="ECO:0000256" key="5">
    <source>
        <dbReference type="RuleBase" id="RU361168"/>
    </source>
</evidence>
<keyword evidence="3 5" id="KW-0378">Hydrolase</keyword>
<name>A0A545B0M1_9ACTN</name>
<proteinExistence type="inferred from homology"/>
<evidence type="ECO:0000256" key="1">
    <source>
        <dbReference type="ARBA" id="ARBA00009743"/>
    </source>
</evidence>
<dbReference type="Pfam" id="PF17801">
    <property type="entry name" value="Melibiase_C"/>
    <property type="match status" value="1"/>
</dbReference>
<dbReference type="SUPFAM" id="SSF51011">
    <property type="entry name" value="Glycosyl hydrolase domain"/>
    <property type="match status" value="1"/>
</dbReference>
<comment type="catalytic activity">
    <reaction evidence="5">
        <text>Hydrolysis of terminal, non-reducing alpha-D-galactose residues in alpha-D-galactosides, including galactose oligosaccharides, galactomannans and galactolipids.</text>
        <dbReference type="EC" id="3.2.1.22"/>
    </reaction>
</comment>
<dbReference type="Proteomes" id="UP000317982">
    <property type="component" value="Unassembled WGS sequence"/>
</dbReference>
<dbReference type="PANTHER" id="PTHR11452:SF75">
    <property type="entry name" value="ALPHA-GALACTOSIDASE MEL1"/>
    <property type="match status" value="1"/>
</dbReference>
<reference evidence="7 8" key="1">
    <citation type="submission" date="2019-07" db="EMBL/GenBank/DDBJ databases">
        <title>Cryptosporangium phraense sp. nov., isolated from plant litter.</title>
        <authorList>
            <person name="Suriyachadkun C."/>
        </authorList>
    </citation>
    <scope>NUCLEOTIDE SEQUENCE [LARGE SCALE GENOMIC DNA]</scope>
    <source>
        <strain evidence="7 8">A-T 5661</strain>
    </source>
</reference>
<keyword evidence="4 5" id="KW-0326">Glycosidase</keyword>
<evidence type="ECO:0000256" key="3">
    <source>
        <dbReference type="ARBA" id="ARBA00022801"/>
    </source>
</evidence>
<keyword evidence="8" id="KW-1185">Reference proteome</keyword>
<dbReference type="AlphaFoldDB" id="A0A545B0M1"/>
<dbReference type="PRINTS" id="PR00740">
    <property type="entry name" value="GLHYDRLASE27"/>
</dbReference>
<evidence type="ECO:0000313" key="7">
    <source>
        <dbReference type="EMBL" id="TQS47131.1"/>
    </source>
</evidence>
<dbReference type="SUPFAM" id="SSF51445">
    <property type="entry name" value="(Trans)glycosidases"/>
    <property type="match status" value="1"/>
</dbReference>
<dbReference type="GO" id="GO:0005975">
    <property type="term" value="P:carbohydrate metabolic process"/>
    <property type="evidence" value="ECO:0007669"/>
    <property type="project" value="InterPro"/>
</dbReference>
<dbReference type="InParanoid" id="A0A545B0M1"/>
<dbReference type="EMBL" id="VIRS01000001">
    <property type="protein sequence ID" value="TQS47131.1"/>
    <property type="molecule type" value="Genomic_DNA"/>
</dbReference>
<dbReference type="InterPro" id="IPR002241">
    <property type="entry name" value="Glyco_hydro_27"/>
</dbReference>
<dbReference type="PANTHER" id="PTHR11452">
    <property type="entry name" value="ALPHA-GALACTOSIDASE/ALPHA-N-ACETYLGALACTOSAMINIDASE"/>
    <property type="match status" value="1"/>
</dbReference>
<dbReference type="Gene3D" id="2.60.40.1180">
    <property type="entry name" value="Golgi alpha-mannosidase II"/>
    <property type="match status" value="1"/>
</dbReference>
<dbReference type="FunFam" id="3.20.20.70:FF:000197">
    <property type="entry name" value="Alpha-galactosidase"/>
    <property type="match status" value="1"/>
</dbReference>
<sequence>MLLLAGSIAPGTLRPVALPVGAAATPPLGWNSWNGFGCDVSDALIRQTADALVSSRLRDAGYRYLTIDDCWMAPQRTDGHLVPDPAKFPHGLTTLADYVHARGLRFGLYESAGTRTCAGYPGSLDHETSDARDFAAWGVDYLKYDNCFNGGRPAGDRYATMADALRRTGRPIVLSLCEWGENAPWSGWGARAGGSLWRTTADISDTWTSVLANLAAQVALPTGRPNAWNDPDMLEVGNGGMDTGEYRAQFSLWAVLNAPLIAGNDVRRMTAATRDILLNREVLTVDQDWSGRAGRLVRESGPLQVWAKPMTDGSVAVVFLNVSDDPVPATASAAELGLKPGPRTTHDLWTGANTTGPVRATVAPHDVVMLRVT</sequence>
<evidence type="ECO:0000259" key="6">
    <source>
        <dbReference type="Pfam" id="PF17801"/>
    </source>
</evidence>
<keyword evidence="5" id="KW-1015">Disulfide bond</keyword>
<feature type="domain" description="Alpha galactosidase C-terminal" evidence="6">
    <location>
        <begin position="301"/>
        <end position="372"/>
    </location>
</feature>
<dbReference type="CDD" id="cd14792">
    <property type="entry name" value="GH27"/>
    <property type="match status" value="1"/>
</dbReference>
<organism evidence="7 8">
    <name type="scientific">Cryptosporangium phraense</name>
    <dbReference type="NCBI Taxonomy" id="2593070"/>
    <lineage>
        <taxon>Bacteria</taxon>
        <taxon>Bacillati</taxon>
        <taxon>Actinomycetota</taxon>
        <taxon>Actinomycetes</taxon>
        <taxon>Cryptosporangiales</taxon>
        <taxon>Cryptosporangiaceae</taxon>
        <taxon>Cryptosporangium</taxon>
    </lineage>
</organism>
<gene>
    <name evidence="7" type="ORF">FL583_01355</name>
</gene>
<evidence type="ECO:0000313" key="8">
    <source>
        <dbReference type="Proteomes" id="UP000317982"/>
    </source>
</evidence>
<dbReference type="OrthoDB" id="9807519at2"/>
<dbReference type="GO" id="GO:0004557">
    <property type="term" value="F:alpha-galactosidase activity"/>
    <property type="evidence" value="ECO:0007669"/>
    <property type="project" value="UniProtKB-EC"/>
</dbReference>
<comment type="caution">
    <text evidence="7">The sequence shown here is derived from an EMBL/GenBank/DDBJ whole genome shotgun (WGS) entry which is preliminary data.</text>
</comment>
<dbReference type="InterPro" id="IPR013780">
    <property type="entry name" value="Glyco_hydro_b"/>
</dbReference>
<evidence type="ECO:0000256" key="4">
    <source>
        <dbReference type="ARBA" id="ARBA00023295"/>
    </source>
</evidence>
<accession>A0A545B0M1</accession>
<dbReference type="Gene3D" id="3.20.20.70">
    <property type="entry name" value="Aldolase class I"/>
    <property type="match status" value="1"/>
</dbReference>
<dbReference type="InterPro" id="IPR013785">
    <property type="entry name" value="Aldolase_TIM"/>
</dbReference>
<keyword evidence="2" id="KW-0732">Signal</keyword>
<comment type="similarity">
    <text evidence="1 5">Belongs to the glycosyl hydrolase 27 family.</text>
</comment>
<dbReference type="InterPro" id="IPR017853">
    <property type="entry name" value="GH"/>
</dbReference>
<protein>
    <recommendedName>
        <fullName evidence="5">Alpha-galactosidase</fullName>
        <ecNumber evidence="5">3.2.1.22</ecNumber>
    </recommendedName>
    <alternativeName>
        <fullName evidence="5">Melibiase</fullName>
    </alternativeName>
</protein>